<dbReference type="AlphaFoldDB" id="A0A428MDA8"/>
<evidence type="ECO:0000256" key="1">
    <source>
        <dbReference type="PROSITE-ProRule" id="PRU00169"/>
    </source>
</evidence>
<dbReference type="Gene3D" id="3.40.50.2300">
    <property type="match status" value="1"/>
</dbReference>
<dbReference type="InterPro" id="IPR052048">
    <property type="entry name" value="ST_Response_Regulator"/>
</dbReference>
<comment type="caution">
    <text evidence="3">The sequence shown here is derived from an EMBL/GenBank/DDBJ whole genome shotgun (WGS) entry which is preliminary data.</text>
</comment>
<dbReference type="InterPro" id="IPR001789">
    <property type="entry name" value="Sig_transdc_resp-reg_receiver"/>
</dbReference>
<dbReference type="RefSeq" id="WP_125483696.1">
    <property type="nucleotide sequence ID" value="NZ_RSDW01000001.1"/>
</dbReference>
<dbReference type="Pfam" id="PF00072">
    <property type="entry name" value="Response_reg"/>
    <property type="match status" value="1"/>
</dbReference>
<dbReference type="EMBL" id="RSDW01000001">
    <property type="protein sequence ID" value="RSL14883.1"/>
    <property type="molecule type" value="Genomic_DNA"/>
</dbReference>
<evidence type="ECO:0000313" key="3">
    <source>
        <dbReference type="EMBL" id="RSL14883.1"/>
    </source>
</evidence>
<dbReference type="OrthoDB" id="9790669at2"/>
<feature type="modified residue" description="4-aspartylphosphate" evidence="1">
    <location>
        <position position="59"/>
    </location>
</feature>
<dbReference type="SMART" id="SM00448">
    <property type="entry name" value="REC"/>
    <property type="match status" value="1"/>
</dbReference>
<dbReference type="InterPro" id="IPR011006">
    <property type="entry name" value="CheY-like_superfamily"/>
</dbReference>
<sequence length="129" mass="13703">MRALIIDDSAVMRKVIERALRQAGLDLSEVLQASNGEEALQALRNESSASSPLALIVSDINMPVMDGLQFLEARRSENLAPGVPAVMITTEGSEPFVLRAIAAGAQGYICKPFTADQVKARVLPLLAAA</sequence>
<keyword evidence="1" id="KW-0597">Phosphoprotein</keyword>
<dbReference type="Proteomes" id="UP000269669">
    <property type="component" value="Unassembled WGS sequence"/>
</dbReference>
<organism evidence="3 4">
    <name type="scientific">Edaphobacter aggregans</name>
    <dbReference type="NCBI Taxonomy" id="570835"/>
    <lineage>
        <taxon>Bacteria</taxon>
        <taxon>Pseudomonadati</taxon>
        <taxon>Acidobacteriota</taxon>
        <taxon>Terriglobia</taxon>
        <taxon>Terriglobales</taxon>
        <taxon>Acidobacteriaceae</taxon>
        <taxon>Edaphobacter</taxon>
    </lineage>
</organism>
<accession>A0A428MDA8</accession>
<keyword evidence="4" id="KW-1185">Reference proteome</keyword>
<dbReference type="PANTHER" id="PTHR43228:SF1">
    <property type="entry name" value="TWO-COMPONENT RESPONSE REGULATOR ARR22"/>
    <property type="match status" value="1"/>
</dbReference>
<name>A0A428MDA8_9BACT</name>
<proteinExistence type="predicted"/>
<evidence type="ECO:0000259" key="2">
    <source>
        <dbReference type="PROSITE" id="PS50110"/>
    </source>
</evidence>
<reference evidence="3 4" key="1">
    <citation type="submission" date="2018-12" db="EMBL/GenBank/DDBJ databases">
        <title>Sequencing of bacterial isolates from soil warming experiment in Harvard Forest, Massachusetts, USA.</title>
        <authorList>
            <person name="Deangelis K."/>
        </authorList>
    </citation>
    <scope>NUCLEOTIDE SEQUENCE [LARGE SCALE GENOMIC DNA]</scope>
    <source>
        <strain evidence="3 4">EB153</strain>
    </source>
</reference>
<feature type="domain" description="Response regulatory" evidence="2">
    <location>
        <begin position="2"/>
        <end position="126"/>
    </location>
</feature>
<dbReference type="PROSITE" id="PS50110">
    <property type="entry name" value="RESPONSE_REGULATORY"/>
    <property type="match status" value="1"/>
</dbReference>
<dbReference type="PANTHER" id="PTHR43228">
    <property type="entry name" value="TWO-COMPONENT RESPONSE REGULATOR"/>
    <property type="match status" value="1"/>
</dbReference>
<dbReference type="SUPFAM" id="SSF52172">
    <property type="entry name" value="CheY-like"/>
    <property type="match status" value="1"/>
</dbReference>
<dbReference type="GO" id="GO:0000160">
    <property type="term" value="P:phosphorelay signal transduction system"/>
    <property type="evidence" value="ECO:0007669"/>
    <property type="project" value="InterPro"/>
</dbReference>
<protein>
    <submittedName>
        <fullName evidence="3">Response regulator receiver protein</fullName>
    </submittedName>
</protein>
<gene>
    <name evidence="3" type="ORF">EDE15_0351</name>
</gene>
<evidence type="ECO:0000313" key="4">
    <source>
        <dbReference type="Proteomes" id="UP000269669"/>
    </source>
</evidence>